<protein>
    <recommendedName>
        <fullName evidence="3">VDE lipocalin domain-containing protein</fullName>
    </recommendedName>
</protein>
<dbReference type="Gene3D" id="2.40.128.20">
    <property type="match status" value="1"/>
</dbReference>
<reference evidence="2" key="1">
    <citation type="journal article" date="2008" name="Insect Biochem. Mol. Biol.">
        <title>The genome of a lepidopteran model insect, the silkworm Bombyx mori.</title>
        <authorList>
            <consortium name="International Silkworm Genome Consortium"/>
        </authorList>
    </citation>
    <scope>NUCLEOTIDE SEQUENCE [LARGE SCALE GENOMIC DNA]</scope>
    <source>
        <strain evidence="2">p50T</strain>
    </source>
</reference>
<dbReference type="AlphaFoldDB" id="A0A8R2LUN9"/>
<evidence type="ECO:0000313" key="1">
    <source>
        <dbReference type="EnsemblMetazoa" id="XP_037867585.1"/>
    </source>
</evidence>
<evidence type="ECO:0008006" key="3">
    <source>
        <dbReference type="Google" id="ProtNLM"/>
    </source>
</evidence>
<keyword evidence="2" id="KW-1185">Reference proteome</keyword>
<proteinExistence type="predicted"/>
<sequence length="251" mass="28911">MSPYKMITIPFLLVRQHQWNNRYVSLVSSGFKTKNTKNKKLAFVPFSKLTVPGNENGEVFNVYCVFVIFERGDRKNCKQKKVPRGASCTTLRFARDGTIEWTPGVTMNFTYRFADDPIGETLFGNITWKIDLNQPAHWTHAESTYDGIYNTYVIDTEYKTWALLLHCAEQTEGARYLTAFVLSRTTKLQKNVMAYLRDKLPRFEVDINYVFAIPHDDCAVKPPNPNFGPLMLDAQSKKLIRPSVSYKVFGH</sequence>
<name>A0A8R2LUN9_BOMMO</name>
<dbReference type="InterPro" id="IPR012674">
    <property type="entry name" value="Calycin"/>
</dbReference>
<organism evidence="1 2">
    <name type="scientific">Bombyx mori</name>
    <name type="common">Silk moth</name>
    <dbReference type="NCBI Taxonomy" id="7091"/>
    <lineage>
        <taxon>Eukaryota</taxon>
        <taxon>Metazoa</taxon>
        <taxon>Ecdysozoa</taxon>
        <taxon>Arthropoda</taxon>
        <taxon>Hexapoda</taxon>
        <taxon>Insecta</taxon>
        <taxon>Pterygota</taxon>
        <taxon>Neoptera</taxon>
        <taxon>Endopterygota</taxon>
        <taxon>Lepidoptera</taxon>
        <taxon>Glossata</taxon>
        <taxon>Ditrysia</taxon>
        <taxon>Bombycoidea</taxon>
        <taxon>Bombycidae</taxon>
        <taxon>Bombycinae</taxon>
        <taxon>Bombyx</taxon>
    </lineage>
</organism>
<accession>A0A8R2LUN9</accession>
<evidence type="ECO:0000313" key="2">
    <source>
        <dbReference type="Proteomes" id="UP000005204"/>
    </source>
</evidence>
<dbReference type="SUPFAM" id="SSF50814">
    <property type="entry name" value="Lipocalins"/>
    <property type="match status" value="1"/>
</dbReference>
<dbReference type="Proteomes" id="UP000005204">
    <property type="component" value="Unassembled WGS sequence"/>
</dbReference>
<reference evidence="1" key="2">
    <citation type="submission" date="2022-06" db="UniProtKB">
        <authorList>
            <consortium name="EnsemblMetazoa"/>
        </authorList>
    </citation>
    <scope>IDENTIFICATION</scope>
    <source>
        <strain evidence="1">p50T (Dazao)</strain>
    </source>
</reference>
<dbReference type="EnsemblMetazoa" id="XM_038011657.1">
    <property type="protein sequence ID" value="XP_037867585.1"/>
    <property type="gene ID" value="LOC101739113"/>
</dbReference>